<feature type="non-terminal residue" evidence="2">
    <location>
        <position position="1"/>
    </location>
</feature>
<protein>
    <recommendedName>
        <fullName evidence="1">3'-5' exonuclease domain-containing protein</fullName>
    </recommendedName>
</protein>
<dbReference type="PANTHER" id="PTHR47765:SF2">
    <property type="entry name" value="EXONUCLEASE MUT-7 HOMOLOG"/>
    <property type="match status" value="1"/>
</dbReference>
<dbReference type="CDD" id="cd06141">
    <property type="entry name" value="WRN_exo"/>
    <property type="match status" value="1"/>
</dbReference>
<dbReference type="GO" id="GO:0003676">
    <property type="term" value="F:nucleic acid binding"/>
    <property type="evidence" value="ECO:0007669"/>
    <property type="project" value="InterPro"/>
</dbReference>
<evidence type="ECO:0000259" key="1">
    <source>
        <dbReference type="SMART" id="SM00474"/>
    </source>
</evidence>
<organism evidence="2 3">
    <name type="scientific">Mucor saturninus</name>
    <dbReference type="NCBI Taxonomy" id="64648"/>
    <lineage>
        <taxon>Eukaryota</taxon>
        <taxon>Fungi</taxon>
        <taxon>Fungi incertae sedis</taxon>
        <taxon>Mucoromycota</taxon>
        <taxon>Mucoromycotina</taxon>
        <taxon>Mucoromycetes</taxon>
        <taxon>Mucorales</taxon>
        <taxon>Mucorineae</taxon>
        <taxon>Mucoraceae</taxon>
        <taxon>Mucor</taxon>
    </lineage>
</organism>
<name>A0A8H7QE48_9FUNG</name>
<dbReference type="EMBL" id="JAEPRD010000550">
    <property type="protein sequence ID" value="KAG2190818.1"/>
    <property type="molecule type" value="Genomic_DNA"/>
</dbReference>
<accession>A0A8H7QE48</accession>
<dbReference type="Pfam" id="PF20499">
    <property type="entry name" value="DUF6729"/>
    <property type="match status" value="1"/>
</dbReference>
<dbReference type="InterPro" id="IPR046616">
    <property type="entry name" value="DUF6729"/>
</dbReference>
<dbReference type="Pfam" id="PF01612">
    <property type="entry name" value="DNA_pol_A_exo1"/>
    <property type="match status" value="1"/>
</dbReference>
<dbReference type="PANTHER" id="PTHR47765">
    <property type="entry name" value="3'-5' EXONUCLEASE DOMAIN-CONTAINING PROTEIN"/>
    <property type="match status" value="1"/>
</dbReference>
<feature type="non-terminal residue" evidence="2">
    <location>
        <position position="519"/>
    </location>
</feature>
<feature type="domain" description="3'-5' exonuclease" evidence="1">
    <location>
        <begin position="319"/>
        <end position="490"/>
    </location>
</feature>
<dbReference type="SUPFAM" id="SSF53098">
    <property type="entry name" value="Ribonuclease H-like"/>
    <property type="match status" value="1"/>
</dbReference>
<dbReference type="InterPro" id="IPR002562">
    <property type="entry name" value="3'-5'_exonuclease_dom"/>
</dbReference>
<sequence>RVNQLPVVDDQNAFTALEEEDTVNRIVTETDSTSDDESVTDEQAFLSGEVQDSVLCFYIMTKRYRCLSSSCGSTFNGYDSKIMRQLPVQLQAEFPAYLSHRGAVSKQVGDLLRPCIQNSMGPERIAKVLRELHILKHDRSELQYLTAMKTYIRTIYTSIIETLRPNMDKQMMLLGGKVLKGDHSFKIVKHMASIDGTSIFTTLYTLCNEFEVIRMMLLVPTKSLEHLRWSFNELMNAYEGYSHEKPIAFYTDNVRGDRRFLESVIPSLKDGCRPRRMANNESEAQNHSVLSLPENIQVSYLRNYEEIESVMKNLLAEHFHFVVGSDGVESCPASVVTGFDCEWPYDRNTHAKGKLSVIQIAHNSSVLVMHLNPTWETLPQSLVYFLKSPVILKIGRQVGGDFKQIKDSFGVDCEGSFELGRFCRLKKAIRSGSSSLSAICKELLGKGLSKDLRVSDWSYAHELTPGQIRYAALDAWVSLEIYDILKNTNEEILGNPVTGQYVSLWSSFGVAAYAIVNSS</sequence>
<dbReference type="InterPro" id="IPR036397">
    <property type="entry name" value="RNaseH_sf"/>
</dbReference>
<evidence type="ECO:0000313" key="3">
    <source>
        <dbReference type="Proteomes" id="UP000603453"/>
    </source>
</evidence>
<dbReference type="GO" id="GO:0006139">
    <property type="term" value="P:nucleobase-containing compound metabolic process"/>
    <property type="evidence" value="ECO:0007669"/>
    <property type="project" value="InterPro"/>
</dbReference>
<dbReference type="OrthoDB" id="1920326at2759"/>
<dbReference type="Proteomes" id="UP000603453">
    <property type="component" value="Unassembled WGS sequence"/>
</dbReference>
<proteinExistence type="predicted"/>
<dbReference type="InterPro" id="IPR012337">
    <property type="entry name" value="RNaseH-like_sf"/>
</dbReference>
<dbReference type="SMART" id="SM00474">
    <property type="entry name" value="35EXOc"/>
    <property type="match status" value="1"/>
</dbReference>
<dbReference type="Gene3D" id="3.30.420.10">
    <property type="entry name" value="Ribonuclease H-like superfamily/Ribonuclease H"/>
    <property type="match status" value="1"/>
</dbReference>
<comment type="caution">
    <text evidence="2">The sequence shown here is derived from an EMBL/GenBank/DDBJ whole genome shotgun (WGS) entry which is preliminary data.</text>
</comment>
<reference evidence="2" key="1">
    <citation type="submission" date="2020-12" db="EMBL/GenBank/DDBJ databases">
        <title>Metabolic potential, ecology and presence of endohyphal bacteria is reflected in genomic diversity of Mucoromycotina.</title>
        <authorList>
            <person name="Muszewska A."/>
            <person name="Okrasinska A."/>
            <person name="Steczkiewicz K."/>
            <person name="Drgas O."/>
            <person name="Orlowska M."/>
            <person name="Perlinska-Lenart U."/>
            <person name="Aleksandrzak-Piekarczyk T."/>
            <person name="Szatraj K."/>
            <person name="Zielenkiewicz U."/>
            <person name="Pilsyk S."/>
            <person name="Malc E."/>
            <person name="Mieczkowski P."/>
            <person name="Kruszewska J.S."/>
            <person name="Biernat P."/>
            <person name="Pawlowska J."/>
        </authorList>
    </citation>
    <scope>NUCLEOTIDE SEQUENCE</scope>
    <source>
        <strain evidence="2">WA0000017839</strain>
    </source>
</reference>
<dbReference type="GO" id="GO:0008408">
    <property type="term" value="F:3'-5' exonuclease activity"/>
    <property type="evidence" value="ECO:0007669"/>
    <property type="project" value="InterPro"/>
</dbReference>
<dbReference type="InterPro" id="IPR052408">
    <property type="entry name" value="Exonuclease_MUT-7-like"/>
</dbReference>
<evidence type="ECO:0000313" key="2">
    <source>
        <dbReference type="EMBL" id="KAG2190818.1"/>
    </source>
</evidence>
<keyword evidence="3" id="KW-1185">Reference proteome</keyword>
<dbReference type="AlphaFoldDB" id="A0A8H7QE48"/>
<gene>
    <name evidence="2" type="ORF">INT47_003577</name>
</gene>